<dbReference type="InterPro" id="IPR004839">
    <property type="entry name" value="Aminotransferase_I/II_large"/>
</dbReference>
<proteinExistence type="inferred from homology"/>
<dbReference type="NCBIfam" id="NF006719">
    <property type="entry name" value="PRK09257.1"/>
    <property type="match status" value="1"/>
</dbReference>
<dbReference type="InterPro" id="IPR000796">
    <property type="entry name" value="Asp_trans"/>
</dbReference>
<dbReference type="PANTHER" id="PTHR11879:SF22">
    <property type="entry name" value="ASPARTATE AMINOTRANSFERASE, MITOCHONDRIAL"/>
    <property type="match status" value="1"/>
</dbReference>
<dbReference type="Pfam" id="PF00155">
    <property type="entry name" value="Aminotran_1_2"/>
    <property type="match status" value="1"/>
</dbReference>
<dbReference type="InterPro" id="IPR015424">
    <property type="entry name" value="PyrdxlP-dep_Trfase"/>
</dbReference>
<dbReference type="FunFam" id="3.90.1150.10:FF:000001">
    <property type="entry name" value="Aspartate aminotransferase"/>
    <property type="match status" value="1"/>
</dbReference>
<dbReference type="RefSeq" id="XP_012894230.1">
    <property type="nucleotide sequence ID" value="XM_013038776.1"/>
</dbReference>
<evidence type="ECO:0000313" key="11">
    <source>
        <dbReference type="Proteomes" id="UP000008312"/>
    </source>
</evidence>
<accession>D8LWJ3</accession>
<dbReference type="GO" id="GO:0006520">
    <property type="term" value="P:amino acid metabolic process"/>
    <property type="evidence" value="ECO:0007669"/>
    <property type="project" value="InterPro"/>
</dbReference>
<dbReference type="GO" id="GO:0004069">
    <property type="term" value="F:L-aspartate:2-oxoglutarate aminotransferase activity"/>
    <property type="evidence" value="ECO:0007669"/>
    <property type="project" value="UniProtKB-EC"/>
</dbReference>
<dbReference type="OMA" id="VGACTIV"/>
<comment type="miscellaneous">
    <text evidence="8">In eukaryotes there are cytoplasmic, mitochondrial and chloroplastic isozymes.</text>
</comment>
<comment type="cofactor">
    <cofactor evidence="1">
        <name>pyridoxal 5'-phosphate</name>
        <dbReference type="ChEBI" id="CHEBI:597326"/>
    </cofactor>
</comment>
<dbReference type="PANTHER" id="PTHR11879">
    <property type="entry name" value="ASPARTATE AMINOTRANSFERASE"/>
    <property type="match status" value="1"/>
</dbReference>
<evidence type="ECO:0000256" key="8">
    <source>
        <dbReference type="RuleBase" id="RU000480"/>
    </source>
</evidence>
<dbReference type="FunCoup" id="D8LWJ3">
    <property type="interactions" value="293"/>
</dbReference>
<evidence type="ECO:0000259" key="9">
    <source>
        <dbReference type="Pfam" id="PF00155"/>
    </source>
</evidence>
<dbReference type="CDD" id="cd00609">
    <property type="entry name" value="AAT_like"/>
    <property type="match status" value="1"/>
</dbReference>
<dbReference type="FunFam" id="3.40.640.10:FF:000064">
    <property type="entry name" value="Aspartate aminotransferase"/>
    <property type="match status" value="1"/>
</dbReference>
<comment type="catalytic activity">
    <reaction evidence="7 8">
        <text>L-aspartate + 2-oxoglutarate = oxaloacetate + L-glutamate</text>
        <dbReference type="Rhea" id="RHEA:21824"/>
        <dbReference type="ChEBI" id="CHEBI:16452"/>
        <dbReference type="ChEBI" id="CHEBI:16810"/>
        <dbReference type="ChEBI" id="CHEBI:29985"/>
        <dbReference type="ChEBI" id="CHEBI:29991"/>
        <dbReference type="EC" id="2.6.1.1"/>
    </reaction>
</comment>
<keyword evidence="11" id="KW-1185">Reference proteome</keyword>
<comment type="similarity">
    <text evidence="2">Belongs to the class-I pyridoxal-phosphate-dependent aminotransferase family.</text>
</comment>
<dbReference type="OrthoDB" id="6752799at2759"/>
<dbReference type="PROSITE" id="PS00105">
    <property type="entry name" value="AA_TRANSFER_CLASS_1"/>
    <property type="match status" value="1"/>
</dbReference>
<evidence type="ECO:0000256" key="7">
    <source>
        <dbReference type="ARBA" id="ARBA00049185"/>
    </source>
</evidence>
<dbReference type="InterPro" id="IPR015422">
    <property type="entry name" value="PyrdxlP-dep_Trfase_small"/>
</dbReference>
<dbReference type="EMBL" id="FN668638">
    <property type="protein sequence ID" value="CBK20182.2"/>
    <property type="molecule type" value="Genomic_DNA"/>
</dbReference>
<reference evidence="10" key="1">
    <citation type="submission" date="2010-02" db="EMBL/GenBank/DDBJ databases">
        <title>Sequencing and annotation of the Blastocystis hominis genome.</title>
        <authorList>
            <person name="Wincker P."/>
        </authorList>
    </citation>
    <scope>NUCLEOTIDE SEQUENCE</scope>
    <source>
        <strain evidence="10">Singapore isolate B</strain>
    </source>
</reference>
<dbReference type="SUPFAM" id="SSF53383">
    <property type="entry name" value="PLP-dependent transferases"/>
    <property type="match status" value="1"/>
</dbReference>
<gene>
    <name evidence="10" type="ORF">GSBLH_T00000552001</name>
</gene>
<keyword evidence="5 8" id="KW-0808">Transferase</keyword>
<evidence type="ECO:0000313" key="10">
    <source>
        <dbReference type="EMBL" id="CBK20182.2"/>
    </source>
</evidence>
<dbReference type="GO" id="GO:0030170">
    <property type="term" value="F:pyridoxal phosphate binding"/>
    <property type="evidence" value="ECO:0007669"/>
    <property type="project" value="InterPro"/>
</dbReference>
<evidence type="ECO:0000256" key="2">
    <source>
        <dbReference type="ARBA" id="ARBA00007441"/>
    </source>
</evidence>
<dbReference type="GeneID" id="24917859"/>
<dbReference type="InterPro" id="IPR004838">
    <property type="entry name" value="NHTrfase_class1_PyrdxlP-BS"/>
</dbReference>
<organism evidence="10">
    <name type="scientific">Blastocystis hominis</name>
    <dbReference type="NCBI Taxonomy" id="12968"/>
    <lineage>
        <taxon>Eukaryota</taxon>
        <taxon>Sar</taxon>
        <taxon>Stramenopiles</taxon>
        <taxon>Bigyra</taxon>
        <taxon>Opalozoa</taxon>
        <taxon>Opalinata</taxon>
        <taxon>Blastocystidae</taxon>
        <taxon>Blastocystis</taxon>
    </lineage>
</organism>
<evidence type="ECO:0000256" key="4">
    <source>
        <dbReference type="ARBA" id="ARBA00022576"/>
    </source>
</evidence>
<dbReference type="Proteomes" id="UP000008312">
    <property type="component" value="Unassembled WGS sequence"/>
</dbReference>
<keyword evidence="6" id="KW-0663">Pyridoxal phosphate</keyword>
<dbReference type="AlphaFoldDB" id="D8LWJ3"/>
<comment type="subunit">
    <text evidence="3 8">Homodimer.</text>
</comment>
<evidence type="ECO:0000256" key="5">
    <source>
        <dbReference type="ARBA" id="ARBA00022679"/>
    </source>
</evidence>
<evidence type="ECO:0000256" key="6">
    <source>
        <dbReference type="ARBA" id="ARBA00022898"/>
    </source>
</evidence>
<sequence>MNRESWYKTRIGTRSKSIWLEGLNSLFIYSLIFHTNMSIWNDVPLGPPDAIFKVSTGYQNDTDPRKVNLGVGAYRTDEGKPYYFPVVRKAEERILADKSGNKEYLPIDGLPQFRDLASKFLLGETHPAIVEKRVCTVQSLSGTGALRLGAEFLKKYMSGRKVYLPDPTWGNHNAIFTETGFEVVKYRWYEAATCALDFAGLKEDLSNAPEGSIVLFHTCAHNPTGVDPTQEQWQALAELCQSRKLVPFFDTAYQGFASGDLVRDGYSVRLFAERGMEMLAAQSFAKNMGLYGERIGSINLICHDAETATRVQSQMKIIVRKMYSNPPMHGAKIVATILGDKELFAEWEKELKEIVGRILLMRKSLHEALLENGCPGTWDHITKQIGMFSFTGLDPDQSDRMVNLHHIYMLRTGRISLAGLTSGSVKYVADCIKEVVEWKLNGKQ</sequence>
<dbReference type="PRINTS" id="PR00799">
    <property type="entry name" value="TRANSAMINASE"/>
</dbReference>
<dbReference type="Gene3D" id="3.90.1150.10">
    <property type="entry name" value="Aspartate Aminotransferase, domain 1"/>
    <property type="match status" value="1"/>
</dbReference>
<dbReference type="EC" id="2.6.1.1" evidence="8"/>
<keyword evidence="4 8" id="KW-0032">Aminotransferase</keyword>
<name>D8LWJ3_BLAHO</name>
<dbReference type="InParanoid" id="D8LWJ3"/>
<protein>
    <recommendedName>
        <fullName evidence="8">Aspartate aminotransferase</fullName>
        <ecNumber evidence="8">2.6.1.1</ecNumber>
    </recommendedName>
</protein>
<evidence type="ECO:0000256" key="1">
    <source>
        <dbReference type="ARBA" id="ARBA00001933"/>
    </source>
</evidence>
<dbReference type="Gene3D" id="3.40.640.10">
    <property type="entry name" value="Type I PLP-dependent aspartate aminotransferase-like (Major domain)"/>
    <property type="match status" value="1"/>
</dbReference>
<evidence type="ECO:0000256" key="3">
    <source>
        <dbReference type="ARBA" id="ARBA00011738"/>
    </source>
</evidence>
<feature type="domain" description="Aminotransferase class I/classII large" evidence="9">
    <location>
        <begin position="65"/>
        <end position="431"/>
    </location>
</feature>
<dbReference type="InterPro" id="IPR015421">
    <property type="entry name" value="PyrdxlP-dep_Trfase_major"/>
</dbReference>